<evidence type="ECO:0000259" key="3">
    <source>
        <dbReference type="PROSITE" id="PS50115"/>
    </source>
</evidence>
<dbReference type="STRING" id="212602.A0A420HIT8"/>
<dbReference type="InterPro" id="IPR009060">
    <property type="entry name" value="UBA-like_sf"/>
</dbReference>
<dbReference type="PROSITE" id="PS50115">
    <property type="entry name" value="ARFGAP"/>
    <property type="match status" value="1"/>
</dbReference>
<dbReference type="Gene3D" id="1.10.220.150">
    <property type="entry name" value="Arf GTPase activating protein"/>
    <property type="match status" value="1"/>
</dbReference>
<evidence type="ECO:0000313" key="5">
    <source>
        <dbReference type="Proteomes" id="UP000286134"/>
    </source>
</evidence>
<dbReference type="InterPro" id="IPR051718">
    <property type="entry name" value="ARF_GTPase-activating"/>
</dbReference>
<dbReference type="PANTHER" id="PTHR45705">
    <property type="entry name" value="FI20236P1"/>
    <property type="match status" value="1"/>
</dbReference>
<dbReference type="InterPro" id="IPR037278">
    <property type="entry name" value="ARFGAP/RecO"/>
</dbReference>
<dbReference type="SMART" id="SM00105">
    <property type="entry name" value="ArfGap"/>
    <property type="match status" value="1"/>
</dbReference>
<dbReference type="OrthoDB" id="10266696at2759"/>
<reference evidence="4 5" key="1">
    <citation type="journal article" date="2018" name="BMC Genomics">
        <title>Comparative genome analyses reveal sequence features reflecting distinct modes of host-adaptation between dicot and monocot powdery mildew.</title>
        <authorList>
            <person name="Wu Y."/>
            <person name="Ma X."/>
            <person name="Pan Z."/>
            <person name="Kale S.D."/>
            <person name="Song Y."/>
            <person name="King H."/>
            <person name="Zhang Q."/>
            <person name="Presley C."/>
            <person name="Deng X."/>
            <person name="Wei C.I."/>
            <person name="Xiao S."/>
        </authorList>
    </citation>
    <scope>NUCLEOTIDE SEQUENCE [LARGE SCALE GENOMIC DNA]</scope>
    <source>
        <strain evidence="4">UMSG2</strain>
    </source>
</reference>
<accession>A0A420HIT8</accession>
<feature type="domain" description="Arf-GAP" evidence="3">
    <location>
        <begin position="14"/>
        <end position="137"/>
    </location>
</feature>
<dbReference type="EMBL" id="MCFK01007508">
    <property type="protein sequence ID" value="RKF57330.1"/>
    <property type="molecule type" value="Genomic_DNA"/>
</dbReference>
<feature type="region of interest" description="Disordered" evidence="2">
    <location>
        <begin position="133"/>
        <end position="161"/>
    </location>
</feature>
<dbReference type="GO" id="GO:0005096">
    <property type="term" value="F:GTPase activator activity"/>
    <property type="evidence" value="ECO:0007669"/>
    <property type="project" value="InterPro"/>
</dbReference>
<dbReference type="GO" id="GO:0008270">
    <property type="term" value="F:zinc ion binding"/>
    <property type="evidence" value="ECO:0007669"/>
    <property type="project" value="UniProtKB-KW"/>
</dbReference>
<dbReference type="SUPFAM" id="SSF57863">
    <property type="entry name" value="ArfGap/RecO-like zinc finger"/>
    <property type="match status" value="1"/>
</dbReference>
<dbReference type="Pfam" id="PF01412">
    <property type="entry name" value="ArfGap"/>
    <property type="match status" value="1"/>
</dbReference>
<dbReference type="AlphaFoldDB" id="A0A420HIT8"/>
<sequence>MSSQLSKRQQARNERVLQDLIKTVPGNNVCADCQARNPGWASWSLGIFLCMQCAAVHRKLGTHITKVKSLTMDSWSHEQVETMKRVGNLASNRIYNPKNTQAPINYDANETDAAMERFIRQKYQGEVIEVSKISDSPKFEPGTDDHPPPLPPKTGPRLGLRSTSSILPLSFHHKRETMRQNETDNRPNLRRNKPSRVFGITVQVADDYESKNLKLCNMGFTDQSKNMAVLKELGGNLEKSIEALVCSGEKNVMGSKQNANFPESRSTSTSALSDRCNFSSNSSSINIKSSINSSNPFSAYESVAQPQSSQSTGVLQFQTMDSLNQQHIESNFNNLMPSQSSTILNQEFQRMPFDKSQSLFPNRTGPGFPGAQVSQVELQQKSLTPPVPYLSKQYHGATIFQDSTQQVNQNANYNPFSQSLSQALPIGQTKTSDFSNHYHLKNFHSHQNPIQSSTYHTPLSNLDYSVQQPQEGSNPYQKKTESVDTILASFTTQGLPQKFNELTLNNQFQATQAKASLVMPQPSCKFDSRSILDLYNYPHLAPDRPVLEKNIIHNHTTYLSEKKDTHFSLSSTNSNSNNPFVCDLSFATSLGQDETAPIQMISRNLSEESLSADGGWMNGRHSPDAWKSISARSMR</sequence>
<dbReference type="PRINTS" id="PR00405">
    <property type="entry name" value="REVINTRACTNG"/>
</dbReference>
<dbReference type="Gene3D" id="1.10.8.10">
    <property type="entry name" value="DNA helicase RuvA subunit, C-terminal domain"/>
    <property type="match status" value="1"/>
</dbReference>
<dbReference type="InterPro" id="IPR001164">
    <property type="entry name" value="ArfGAP_dom"/>
</dbReference>
<dbReference type="GO" id="GO:0005737">
    <property type="term" value="C:cytoplasm"/>
    <property type="evidence" value="ECO:0007669"/>
    <property type="project" value="TreeGrafter"/>
</dbReference>
<keyword evidence="1" id="KW-0863">Zinc-finger</keyword>
<name>A0A420HIT8_9PEZI</name>
<dbReference type="CDD" id="cd08204">
    <property type="entry name" value="ArfGap"/>
    <property type="match status" value="1"/>
</dbReference>
<evidence type="ECO:0000256" key="1">
    <source>
        <dbReference type="PROSITE-ProRule" id="PRU00288"/>
    </source>
</evidence>
<gene>
    <name evidence="4" type="ORF">OnM2_075051</name>
</gene>
<protein>
    <submittedName>
        <fullName evidence="4">Putative uba ts-n domain-containing protein</fullName>
    </submittedName>
</protein>
<keyword evidence="5" id="KW-1185">Reference proteome</keyword>
<dbReference type="FunFam" id="1.10.220.150:FF:000026">
    <property type="entry name" value="GTPase activating protein for Arf, putative"/>
    <property type="match status" value="1"/>
</dbReference>
<dbReference type="Proteomes" id="UP000286134">
    <property type="component" value="Unassembled WGS sequence"/>
</dbReference>
<dbReference type="SUPFAM" id="SSF46934">
    <property type="entry name" value="UBA-like"/>
    <property type="match status" value="1"/>
</dbReference>
<keyword evidence="1" id="KW-0479">Metal-binding</keyword>
<feature type="compositionally biased region" description="Basic and acidic residues" evidence="2">
    <location>
        <begin position="135"/>
        <end position="147"/>
    </location>
</feature>
<organism evidence="4 5">
    <name type="scientific">Erysiphe neolycopersici</name>
    <dbReference type="NCBI Taxonomy" id="212602"/>
    <lineage>
        <taxon>Eukaryota</taxon>
        <taxon>Fungi</taxon>
        <taxon>Dikarya</taxon>
        <taxon>Ascomycota</taxon>
        <taxon>Pezizomycotina</taxon>
        <taxon>Leotiomycetes</taxon>
        <taxon>Erysiphales</taxon>
        <taxon>Erysiphaceae</taxon>
        <taxon>Erysiphe</taxon>
    </lineage>
</organism>
<comment type="caution">
    <text evidence="4">The sequence shown here is derived from an EMBL/GenBank/DDBJ whole genome shotgun (WGS) entry which is preliminary data.</text>
</comment>
<evidence type="ECO:0000256" key="2">
    <source>
        <dbReference type="SAM" id="MobiDB-lite"/>
    </source>
</evidence>
<proteinExistence type="predicted"/>
<keyword evidence="1" id="KW-0862">Zinc</keyword>
<dbReference type="PANTHER" id="PTHR45705:SF7">
    <property type="entry name" value="ACTIVATING PROTEIN FOR ARF, PUTATIVE (AFU_ORTHOLOGUE AFUA_4G09120)-RELATED"/>
    <property type="match status" value="1"/>
</dbReference>
<dbReference type="InterPro" id="IPR038508">
    <property type="entry name" value="ArfGAP_dom_sf"/>
</dbReference>
<evidence type="ECO:0000313" key="4">
    <source>
        <dbReference type="EMBL" id="RKF57330.1"/>
    </source>
</evidence>